<dbReference type="InterPro" id="IPR027268">
    <property type="entry name" value="Peptidase_M4/M1_CTD_sf"/>
</dbReference>
<dbReference type="InterPro" id="IPR007963">
    <property type="entry name" value="Peptidase_M61_catalytic"/>
</dbReference>
<dbReference type="Pfam" id="PF05299">
    <property type="entry name" value="Peptidase_M61"/>
    <property type="match status" value="1"/>
</dbReference>
<proteinExistence type="predicted"/>
<evidence type="ECO:0000313" key="4">
    <source>
        <dbReference type="Proteomes" id="UP000306236"/>
    </source>
</evidence>
<dbReference type="InterPro" id="IPR024191">
    <property type="entry name" value="Peptidase_M61"/>
</dbReference>
<gene>
    <name evidence="3" type="ORF">E8K88_01005</name>
</gene>
<evidence type="ECO:0000313" key="3">
    <source>
        <dbReference type="EMBL" id="THJ36508.1"/>
    </source>
</evidence>
<dbReference type="InterPro" id="IPR040756">
    <property type="entry name" value="Peptidase_M61_N"/>
</dbReference>
<feature type="domain" description="Peptidase M61 N-terminal" evidence="2">
    <location>
        <begin position="13"/>
        <end position="183"/>
    </location>
</feature>
<reference evidence="3 4" key="1">
    <citation type="submission" date="2019-04" db="EMBL/GenBank/DDBJ databases">
        <title>Lampropedia sp YIM MLB12 draf genome.</title>
        <authorList>
            <person name="Wang Y.-X."/>
        </authorList>
    </citation>
    <scope>NUCLEOTIDE SEQUENCE [LARGE SCALE GENOMIC DNA]</scope>
    <source>
        <strain evidence="3 4">YIM MLB12</strain>
    </source>
</reference>
<accession>A0A4S5C217</accession>
<name>A0A4S5C217_9BURK</name>
<dbReference type="Proteomes" id="UP000306236">
    <property type="component" value="Unassembled WGS sequence"/>
</dbReference>
<dbReference type="PIRSF" id="PIRSF016493">
    <property type="entry name" value="Glycyl_aminpptds"/>
    <property type="match status" value="1"/>
</dbReference>
<keyword evidence="4" id="KW-1185">Reference proteome</keyword>
<evidence type="ECO:0000259" key="2">
    <source>
        <dbReference type="Pfam" id="PF17899"/>
    </source>
</evidence>
<dbReference type="EMBL" id="SSWX01000001">
    <property type="protein sequence ID" value="THJ36508.1"/>
    <property type="molecule type" value="Genomic_DNA"/>
</dbReference>
<comment type="caution">
    <text evidence="3">The sequence shown here is derived from an EMBL/GenBank/DDBJ whole genome shotgun (WGS) entry which is preliminary data.</text>
</comment>
<dbReference type="Gene3D" id="2.60.40.3650">
    <property type="match status" value="1"/>
</dbReference>
<feature type="domain" description="Peptidase M61 catalytic" evidence="1">
    <location>
        <begin position="288"/>
        <end position="404"/>
    </location>
</feature>
<dbReference type="AlphaFoldDB" id="A0A4S5C217"/>
<dbReference type="Pfam" id="PF17899">
    <property type="entry name" value="Peptidase_M61_N"/>
    <property type="match status" value="1"/>
</dbReference>
<organism evidence="3 4">
    <name type="scientific">Lampropedia aestuarii</name>
    <dbReference type="NCBI Taxonomy" id="2562762"/>
    <lineage>
        <taxon>Bacteria</taxon>
        <taxon>Pseudomonadati</taxon>
        <taxon>Pseudomonadota</taxon>
        <taxon>Betaproteobacteria</taxon>
        <taxon>Burkholderiales</taxon>
        <taxon>Comamonadaceae</taxon>
        <taxon>Lampropedia</taxon>
    </lineage>
</organism>
<sequence>MPMTENQPLAPIHYCIAPSDLHGHHFDVTVTIGEPAQTQTLSLPAWIPGSYLIREFVRHLSGLDAQQNGQACLAEQINKNTWTITCQPGMPLQVHYRVYAFDNSVRAAWLDVQRGFFNPTSLCLRVHGAEHLTHGLQLQPPAKHPHWRLATTLTPWRVDAQGFGQYTAADYDELADNPVEMGEFWSGSCEVYGIPHHFVVAGASPSFDGERLLRDTQRICEAAMDFWHPQAQGDARGTAPHNHYTFMLNAVDNGYGGLEHRHSTALICNRNDLPRLGQSEASVGYRTLLGLISHEYFHTWNVKRLRPIEFTRYDYDQENYTELLWFFEGFTSYYDDLLLRRAGLLDDAQYLQVLAKTIHQVAQTPGRHVQSVAQSSFDAWVKYYRQDENTANATVSYYTKGALIALCLDLHLRQHTAVSLDDVMRSLWARSRGGPISAQDIAAVLQDLTQTTQAFESLMAWVHGVGDLPLAQYLQSQGIALAYKPASWPQRLGVLVQENAAGITLRRVQSASVAEQAGFAVGDEWLAIEVASTPEVQAGKAMQARPDAVASSAWRIKKLDDLDALVPWANQAAVVRALVARDGSLRWLTLQWPDSAVAQGEPLLTVCADAALGQWLDA</sequence>
<evidence type="ECO:0000259" key="1">
    <source>
        <dbReference type="Pfam" id="PF05299"/>
    </source>
</evidence>
<dbReference type="SUPFAM" id="SSF55486">
    <property type="entry name" value="Metalloproteases ('zincins'), catalytic domain"/>
    <property type="match status" value="1"/>
</dbReference>
<protein>
    <submittedName>
        <fullName evidence="3">M61 family metallopeptidase</fullName>
    </submittedName>
</protein>
<dbReference type="OrthoDB" id="9778516at2"/>
<dbReference type="Gene3D" id="1.10.390.10">
    <property type="entry name" value="Neutral Protease Domain 2"/>
    <property type="match status" value="1"/>
</dbReference>